<gene>
    <name evidence="2" type="ORF">Y717_07430</name>
</gene>
<comment type="caution">
    <text evidence="2">The sequence shown here is derived from an EMBL/GenBank/DDBJ whole genome shotgun (WGS) entry which is preliminary data.</text>
</comment>
<name>A0A2T7T9N8_9ACTN</name>
<dbReference type="InterPro" id="IPR043148">
    <property type="entry name" value="TagF_C"/>
</dbReference>
<feature type="region of interest" description="Disordered" evidence="1">
    <location>
        <begin position="578"/>
        <end position="612"/>
    </location>
</feature>
<dbReference type="AlphaFoldDB" id="A0A2T7T9N8"/>
<organism evidence="2 3">
    <name type="scientific">Streptomyces scopuliridis RB72</name>
    <dbReference type="NCBI Taxonomy" id="1440053"/>
    <lineage>
        <taxon>Bacteria</taxon>
        <taxon>Bacillati</taxon>
        <taxon>Actinomycetota</taxon>
        <taxon>Actinomycetes</taxon>
        <taxon>Kitasatosporales</taxon>
        <taxon>Streptomycetaceae</taxon>
        <taxon>Streptomyces</taxon>
    </lineage>
</organism>
<feature type="region of interest" description="Disordered" evidence="1">
    <location>
        <begin position="125"/>
        <end position="151"/>
    </location>
</feature>
<protein>
    <recommendedName>
        <fullName evidence="4">Translation initiation factor 2</fullName>
    </recommendedName>
</protein>
<reference evidence="2 3" key="1">
    <citation type="submission" date="2013-12" db="EMBL/GenBank/DDBJ databases">
        <title>Annotated genome of Streptomyces scopuliridis.</title>
        <authorList>
            <person name="Olson J.B."/>
        </authorList>
    </citation>
    <scope>NUCLEOTIDE SEQUENCE [LARGE SCALE GENOMIC DNA]</scope>
    <source>
        <strain evidence="2 3">RB72</strain>
    </source>
</reference>
<evidence type="ECO:0000256" key="1">
    <source>
        <dbReference type="SAM" id="MobiDB-lite"/>
    </source>
</evidence>
<dbReference type="Proteomes" id="UP000245992">
    <property type="component" value="Unassembled WGS sequence"/>
</dbReference>
<keyword evidence="3" id="KW-1185">Reference proteome</keyword>
<sequence>MGEGRAGWVRVPVGADSARWTTRGRCKLVLFVVHNVTSATRLLDVLPLFRDDLRVQLLATWTGSSPFRAGVAELLAETGIPVLPWEQALELPVELAISASFGGQLHALSRKLTVLSHGVGYNKRLATPDTGHRTPDTGCPSPEARGRTPDAGPPPVFGLSPDWLLADGSPVADALVLSHPEQLERLRAACPEAVPTAVLAGDPCFDRILAALPYRERFRRALDVRPGQRLVLLNSTWNPDSLFGDGGEDILPSLLPRLTAELPADEYRPAAVLHPNIWHGHGPGQIRVWLDRARRGGLALVDPLEGWRQALIAADVVIGDAGSVSYYAAALGTPVLMGAASPDGLDARSPVAAFVRQAPRLSPYAPLRVQLDALLDGAGRRQPETVPGPAELVSSAPGQAATLLRRHFYRLIGIPEPEEPALLDPLPLPPYERVTRTAPMRVVTRLLGTGEIEVSRYADPRSEPAGDGDAHTAVHEDTLDPDRRALADVIFRYGTVDDPRYGTPEEWTAEVLARHPYCALAALVTDRGSCTVRTRAGILLRLSGASAAADPAAYVSALHAWLAAGKAWEELAAGGMTVRTGGGGSHQVSVTPVTPDHLGGPGGSDSPLTPPR</sequence>
<dbReference type="Gene3D" id="3.40.50.12580">
    <property type="match status" value="1"/>
</dbReference>
<accession>A0A2T7T9N8</accession>
<evidence type="ECO:0000313" key="3">
    <source>
        <dbReference type="Proteomes" id="UP000245992"/>
    </source>
</evidence>
<dbReference type="SUPFAM" id="SSF53756">
    <property type="entry name" value="UDP-Glycosyltransferase/glycogen phosphorylase"/>
    <property type="match status" value="1"/>
</dbReference>
<dbReference type="STRING" id="1440053.GCA_000718095_01135"/>
<dbReference type="OrthoDB" id="3661391at2"/>
<proteinExistence type="predicted"/>
<evidence type="ECO:0000313" key="2">
    <source>
        <dbReference type="EMBL" id="PVE11863.1"/>
    </source>
</evidence>
<dbReference type="EMBL" id="AZSP01000125">
    <property type="protein sequence ID" value="PVE11863.1"/>
    <property type="molecule type" value="Genomic_DNA"/>
</dbReference>
<evidence type="ECO:0008006" key="4">
    <source>
        <dbReference type="Google" id="ProtNLM"/>
    </source>
</evidence>
<dbReference type="RefSeq" id="WP_063759125.1">
    <property type="nucleotide sequence ID" value="NZ_AZSP01000125.1"/>
</dbReference>